<proteinExistence type="predicted"/>
<organism evidence="2 3">
    <name type="scientific">Streptomyces mobaraensis</name>
    <name type="common">Streptoverticillium mobaraense</name>
    <dbReference type="NCBI Taxonomy" id="35621"/>
    <lineage>
        <taxon>Bacteria</taxon>
        <taxon>Bacillati</taxon>
        <taxon>Actinomycetota</taxon>
        <taxon>Actinomycetes</taxon>
        <taxon>Kitasatosporales</taxon>
        <taxon>Streptomycetaceae</taxon>
        <taxon>Streptomyces</taxon>
    </lineage>
</organism>
<dbReference type="Proteomes" id="UP000327000">
    <property type="component" value="Unassembled WGS sequence"/>
</dbReference>
<protein>
    <submittedName>
        <fullName evidence="2">Uncharacterized protein</fullName>
    </submittedName>
</protein>
<comment type="caution">
    <text evidence="2">The sequence shown here is derived from an EMBL/GenBank/DDBJ whole genome shotgun (WGS) entry which is preliminary data.</text>
</comment>
<dbReference type="AlphaFoldDB" id="A0A5N5VYV2"/>
<feature type="region of interest" description="Disordered" evidence="1">
    <location>
        <begin position="23"/>
        <end position="50"/>
    </location>
</feature>
<evidence type="ECO:0000313" key="2">
    <source>
        <dbReference type="EMBL" id="KAB7834028.1"/>
    </source>
</evidence>
<sequence>MVRALLCPGPALSPFLVGASPRTPEAPCGLSQRGLGAQPPGNGERVGRGRNYRRPEYEAWSSYESVPA</sequence>
<dbReference type="EMBL" id="VOKX01000117">
    <property type="protein sequence ID" value="KAB7834028.1"/>
    <property type="molecule type" value="Genomic_DNA"/>
</dbReference>
<evidence type="ECO:0000256" key="1">
    <source>
        <dbReference type="SAM" id="MobiDB-lite"/>
    </source>
</evidence>
<gene>
    <name evidence="2" type="ORF">FRZ00_30645</name>
</gene>
<reference evidence="2 3" key="1">
    <citation type="journal article" date="2019" name="Microb. Cell Fact.">
        <title>Exploring novel herbicidin analogues by transcriptional regulator overexpression and MS/MS molecular networking.</title>
        <authorList>
            <person name="Shi Y."/>
            <person name="Gu R."/>
            <person name="Li Y."/>
            <person name="Wang X."/>
            <person name="Ren W."/>
            <person name="Li X."/>
            <person name="Wang L."/>
            <person name="Xie Y."/>
            <person name="Hong B."/>
        </authorList>
    </citation>
    <scope>NUCLEOTIDE SEQUENCE [LARGE SCALE GENOMIC DNA]</scope>
    <source>
        <strain evidence="2 3">US-43</strain>
    </source>
</reference>
<name>A0A5N5VYV2_STRMB</name>
<accession>A0A5N5VYV2</accession>
<keyword evidence="3" id="KW-1185">Reference proteome</keyword>
<evidence type="ECO:0000313" key="3">
    <source>
        <dbReference type="Proteomes" id="UP000327000"/>
    </source>
</evidence>